<dbReference type="InterPro" id="IPR011989">
    <property type="entry name" value="ARM-like"/>
</dbReference>
<sequence>MAQESTPRRRIAAAVSREGEEAFVGRCLSILGDGEIDAELIEVLGGNSAGPVLAGASDGPRGYWVRTWALRALLYAWSASAEPAVVAATADTHWRAREMAAKVLAARATSRCGAEAALDRLLRDEHPRVRAAARRALDQPG</sequence>
<name>A0ABY4N199_9MICO</name>
<evidence type="ECO:0000313" key="2">
    <source>
        <dbReference type="Proteomes" id="UP001055868"/>
    </source>
</evidence>
<keyword evidence="2" id="KW-1185">Reference proteome</keyword>
<protein>
    <submittedName>
        <fullName evidence="1">HEAT repeat domain-containing protein</fullName>
    </submittedName>
</protein>
<gene>
    <name evidence="1" type="ORF">M4486_11775</name>
</gene>
<dbReference type="InterPro" id="IPR016024">
    <property type="entry name" value="ARM-type_fold"/>
</dbReference>
<reference evidence="1" key="1">
    <citation type="submission" date="2022-05" db="EMBL/GenBank/DDBJ databases">
        <title>Genomic analysis of Brachybacterium sp. CBA3104.</title>
        <authorList>
            <person name="Roh S.W."/>
            <person name="Kim Y.B."/>
            <person name="Kim Y."/>
        </authorList>
    </citation>
    <scope>NUCLEOTIDE SEQUENCE</scope>
    <source>
        <strain evidence="1">CBA3104</strain>
    </source>
</reference>
<dbReference type="Gene3D" id="1.25.10.10">
    <property type="entry name" value="Leucine-rich Repeat Variant"/>
    <property type="match status" value="1"/>
</dbReference>
<accession>A0ABY4N199</accession>
<evidence type="ECO:0000313" key="1">
    <source>
        <dbReference type="EMBL" id="UQN28323.1"/>
    </source>
</evidence>
<dbReference type="EMBL" id="CP097218">
    <property type="protein sequence ID" value="UQN28323.1"/>
    <property type="molecule type" value="Genomic_DNA"/>
</dbReference>
<dbReference type="RefSeq" id="WP_249477365.1">
    <property type="nucleotide sequence ID" value="NZ_CP097218.1"/>
</dbReference>
<dbReference type="Proteomes" id="UP001055868">
    <property type="component" value="Chromosome"/>
</dbReference>
<organism evidence="1 2">
    <name type="scientific">Brachybacterium kimchii</name>
    <dbReference type="NCBI Taxonomy" id="2942909"/>
    <lineage>
        <taxon>Bacteria</taxon>
        <taxon>Bacillati</taxon>
        <taxon>Actinomycetota</taxon>
        <taxon>Actinomycetes</taxon>
        <taxon>Micrococcales</taxon>
        <taxon>Dermabacteraceae</taxon>
        <taxon>Brachybacterium</taxon>
    </lineage>
</organism>
<dbReference type="SUPFAM" id="SSF48371">
    <property type="entry name" value="ARM repeat"/>
    <property type="match status" value="1"/>
</dbReference>
<proteinExistence type="predicted"/>